<evidence type="ECO:0000313" key="3">
    <source>
        <dbReference type="EMBL" id="MCH6167881.1"/>
    </source>
</evidence>
<keyword evidence="1" id="KW-0812">Transmembrane</keyword>
<sequence>MRLPRRGPAGLTRWGVWSLPAPVLTVILLVELVAVGTLVMSLRHGIGDLPHSWALILAVLTAAGIVSTEASLGVERVRRQSDEGPHIDLSSVWTFAAAALLPAPLAVAVALVLCLHIYARVWRRSGVPPHRALFSTATVVLAVQAAAAVMALSEPTVLFRTVGGLLTVLLALVVYAAVNMTLVVAVIVLCGPNRRFSTFLQTLCHGDDAVLEFATLSMGALAACAMASFGPGYAVLVLPPLIVLHRTVLVRQLEEAASTDGKTGLLNAAAWHDQASRVLRRVERSGGHATVLVLDLDHFKHVNDRYGHLVGDQVLATVAAAVRSEVRDDDIVGRFGGEEFVVLLPGLDGDDGHPGAEAVAERIRRRIRALRVDLADPVGQAVIDHLSVSIGGAMMPADGNELGRLLEVADAAMYCAKHAGRNTVRMGLSAVPSAPGGARTARPAPYRRP</sequence>
<dbReference type="EMBL" id="JAKXMK010000016">
    <property type="protein sequence ID" value="MCH6167881.1"/>
    <property type="molecule type" value="Genomic_DNA"/>
</dbReference>
<feature type="transmembrane region" description="Helical" evidence="1">
    <location>
        <begin position="210"/>
        <end position="236"/>
    </location>
</feature>
<dbReference type="RefSeq" id="WP_241038456.1">
    <property type="nucleotide sequence ID" value="NZ_BAAAJF010000012.1"/>
</dbReference>
<keyword evidence="1" id="KW-1133">Transmembrane helix</keyword>
<gene>
    <name evidence="3" type="ORF">MMF94_19520</name>
</gene>
<comment type="caution">
    <text evidence="3">The sequence shown here is derived from an EMBL/GenBank/DDBJ whole genome shotgun (WGS) entry which is preliminary data.</text>
</comment>
<proteinExistence type="predicted"/>
<evidence type="ECO:0000313" key="4">
    <source>
        <dbReference type="Proteomes" id="UP001299970"/>
    </source>
</evidence>
<evidence type="ECO:0000259" key="2">
    <source>
        <dbReference type="PROSITE" id="PS50887"/>
    </source>
</evidence>
<feature type="transmembrane region" description="Helical" evidence="1">
    <location>
        <begin position="92"/>
        <end position="119"/>
    </location>
</feature>
<organism evidence="3 4">
    <name type="scientific">Pseudonocardia alaniniphila</name>
    <dbReference type="NCBI Taxonomy" id="75291"/>
    <lineage>
        <taxon>Bacteria</taxon>
        <taxon>Bacillati</taxon>
        <taxon>Actinomycetota</taxon>
        <taxon>Actinomycetes</taxon>
        <taxon>Pseudonocardiales</taxon>
        <taxon>Pseudonocardiaceae</taxon>
        <taxon>Pseudonocardia</taxon>
    </lineage>
</organism>
<dbReference type="SMART" id="SM00267">
    <property type="entry name" value="GGDEF"/>
    <property type="match status" value="1"/>
</dbReference>
<feature type="transmembrane region" description="Helical" evidence="1">
    <location>
        <begin position="131"/>
        <end position="152"/>
    </location>
</feature>
<dbReference type="InterPro" id="IPR050469">
    <property type="entry name" value="Diguanylate_Cyclase"/>
</dbReference>
<dbReference type="SUPFAM" id="SSF55073">
    <property type="entry name" value="Nucleotide cyclase"/>
    <property type="match status" value="1"/>
</dbReference>
<feature type="transmembrane region" description="Helical" evidence="1">
    <location>
        <begin position="20"/>
        <end position="40"/>
    </location>
</feature>
<dbReference type="NCBIfam" id="TIGR00254">
    <property type="entry name" value="GGDEF"/>
    <property type="match status" value="1"/>
</dbReference>
<dbReference type="CDD" id="cd01949">
    <property type="entry name" value="GGDEF"/>
    <property type="match status" value="1"/>
</dbReference>
<accession>A0ABS9TH67</accession>
<dbReference type="InterPro" id="IPR029787">
    <property type="entry name" value="Nucleotide_cyclase"/>
</dbReference>
<dbReference type="PANTHER" id="PTHR45138">
    <property type="entry name" value="REGULATORY COMPONENTS OF SENSORY TRANSDUCTION SYSTEM"/>
    <property type="match status" value="1"/>
</dbReference>
<dbReference type="InterPro" id="IPR043128">
    <property type="entry name" value="Rev_trsase/Diguanyl_cyclase"/>
</dbReference>
<dbReference type="InterPro" id="IPR000160">
    <property type="entry name" value="GGDEF_dom"/>
</dbReference>
<feature type="domain" description="GGDEF" evidence="2">
    <location>
        <begin position="287"/>
        <end position="429"/>
    </location>
</feature>
<feature type="transmembrane region" description="Helical" evidence="1">
    <location>
        <begin position="164"/>
        <end position="189"/>
    </location>
</feature>
<feature type="transmembrane region" description="Helical" evidence="1">
    <location>
        <begin position="52"/>
        <end position="72"/>
    </location>
</feature>
<reference evidence="3 4" key="1">
    <citation type="submission" date="2022-03" db="EMBL/GenBank/DDBJ databases">
        <title>Pseudonocardia alaer sp. nov., a novel actinomycete isolated from reed forest soil.</title>
        <authorList>
            <person name="Wang L."/>
        </authorList>
    </citation>
    <scope>NUCLEOTIDE SEQUENCE [LARGE SCALE GENOMIC DNA]</scope>
    <source>
        <strain evidence="3 4">Y-16303</strain>
    </source>
</reference>
<dbReference type="PROSITE" id="PS50887">
    <property type="entry name" value="GGDEF"/>
    <property type="match status" value="1"/>
</dbReference>
<name>A0ABS9TH67_9PSEU</name>
<dbReference type="Proteomes" id="UP001299970">
    <property type="component" value="Unassembled WGS sequence"/>
</dbReference>
<dbReference type="Gene3D" id="3.30.70.270">
    <property type="match status" value="1"/>
</dbReference>
<protein>
    <submittedName>
        <fullName evidence="3">GGDEF domain-containing protein</fullName>
    </submittedName>
</protein>
<dbReference type="Pfam" id="PF00990">
    <property type="entry name" value="GGDEF"/>
    <property type="match status" value="1"/>
</dbReference>
<evidence type="ECO:0000256" key="1">
    <source>
        <dbReference type="SAM" id="Phobius"/>
    </source>
</evidence>
<dbReference type="PANTHER" id="PTHR45138:SF9">
    <property type="entry name" value="DIGUANYLATE CYCLASE DGCM-RELATED"/>
    <property type="match status" value="1"/>
</dbReference>
<keyword evidence="4" id="KW-1185">Reference proteome</keyword>
<keyword evidence="1" id="KW-0472">Membrane</keyword>